<dbReference type="Pfam" id="PF02171">
    <property type="entry name" value="Piwi"/>
    <property type="match status" value="1"/>
</dbReference>
<evidence type="ECO:0000259" key="2">
    <source>
        <dbReference type="PROSITE" id="PS50821"/>
    </source>
</evidence>
<dbReference type="GO" id="GO:0005634">
    <property type="term" value="C:nucleus"/>
    <property type="evidence" value="ECO:0000318"/>
    <property type="project" value="GO_Central"/>
</dbReference>
<dbReference type="InterPro" id="IPR003100">
    <property type="entry name" value="PAZ_dom"/>
</dbReference>
<protein>
    <submittedName>
        <fullName evidence="4">Uncharacterized protein</fullName>
    </submittedName>
</protein>
<dbReference type="Pfam" id="PF02170">
    <property type="entry name" value="PAZ"/>
    <property type="match status" value="1"/>
</dbReference>
<dbReference type="PhylomeDB" id="B3SEP3"/>
<dbReference type="SMART" id="SM00949">
    <property type="entry name" value="PAZ"/>
    <property type="match status" value="1"/>
</dbReference>
<dbReference type="GO" id="GO:0036464">
    <property type="term" value="C:cytoplasmic ribonucleoprotein granule"/>
    <property type="evidence" value="ECO:0000318"/>
    <property type="project" value="GO_Central"/>
</dbReference>
<dbReference type="RefSeq" id="XP_002118712.1">
    <property type="nucleotide sequence ID" value="XM_002118676.1"/>
</dbReference>
<dbReference type="Proteomes" id="UP000009022">
    <property type="component" value="Unassembled WGS sequence"/>
</dbReference>
<dbReference type="PROSITE" id="PS50821">
    <property type="entry name" value="PAZ"/>
    <property type="match status" value="1"/>
</dbReference>
<name>B3SEP3_TRIAD</name>
<sequence>MAATAFTKAALPQRNGFGSKGKRIAVYANHYPISFQAENSIIQYDMQTNPEVKIKSDLRDFISILQSSYSQLFRGVVTAFDGVRNIYANKRLNGISSDGKTFTIDKEMRPGAIKSFKIQIKEVQLIQLTDLNRALRGETDVPYQAIQAVDVVLRCTLAKKFTMVYRSFYPEPADDDWRSLGCGHESWRGYYQSARSTQTGLSLNIDTSHTAFYEAVLVHNFIARYFNQDEIRSLRDFQRKTMASELKNVKVTALHGDKKRKYRITDISNNKPNQIQFDHNGKRVSVTDYFKTTYGYTIRYPDLPCLKMNNKEIHLPMEVCEIIPGQYYKKKINERETASMVRFAAIPADQRRGKIDTFVNRTAQYSTDPVSKGFNIQVDPHMKKVDARVLSPVKVIYRSGEMLPRDGSWNLQNAQFISSKQVHSWGCVWFRDRMLNPRKVEVLISKLKKSTADCGIEGINEKNLCMQIKNIDKANHQFLANLALKINAKLGGTNNTINQSELLKKPTIIFGADVTHPGIGDQTSPSVAAIVGSANIDLSHYFHAIRIQEHRKEIIQDLQSVVKTMMLSFYRKLHRKPERIIFYRDGVSEGQFNDVIREELTAIEKACRSIEEGYRPAITFLVVQKRHHTRFFPSQNKDSVGKARNVPPGLVVDRGVCHPSQFDFYLCSHFGIQGTSRPTHYHVLLDENKLSADSLQEFTYQLCHVYCRCTRSVSIPAPVYYSHHLAFRARSYMAQLGGEMRPQEMNRKIEQVLSKNIGGAVFFA</sequence>
<dbReference type="InterPro" id="IPR045246">
    <property type="entry name" value="Piwi_ago-like"/>
</dbReference>
<dbReference type="SMART" id="SM01163">
    <property type="entry name" value="DUF1785"/>
    <property type="match status" value="1"/>
</dbReference>
<dbReference type="Gene3D" id="3.40.50.2300">
    <property type="match status" value="2"/>
</dbReference>
<dbReference type="PROSITE" id="PS50822">
    <property type="entry name" value="PIWI"/>
    <property type="match status" value="1"/>
</dbReference>
<dbReference type="OMA" id="CFAQQQH"/>
<dbReference type="HOGENOM" id="CLU_004544_4_3_1"/>
<dbReference type="AlphaFoldDB" id="B3SEP3"/>
<dbReference type="KEGG" id="tad:TRIADDRAFT_62728"/>
<dbReference type="InterPro" id="IPR003165">
    <property type="entry name" value="Piwi"/>
</dbReference>
<evidence type="ECO:0000313" key="4">
    <source>
        <dbReference type="EMBL" id="EDV18802.1"/>
    </source>
</evidence>
<dbReference type="SMART" id="SM00950">
    <property type="entry name" value="Piwi"/>
    <property type="match status" value="1"/>
</dbReference>
<dbReference type="Pfam" id="PF16488">
    <property type="entry name" value="ArgoL2"/>
    <property type="match status" value="1"/>
</dbReference>
<dbReference type="eggNOG" id="KOG1041">
    <property type="taxonomic scope" value="Eukaryota"/>
</dbReference>
<dbReference type="SUPFAM" id="SSF53098">
    <property type="entry name" value="Ribonuclease H-like"/>
    <property type="match status" value="1"/>
</dbReference>
<dbReference type="GO" id="GO:0035194">
    <property type="term" value="P:regulatory ncRNA-mediated post-transcriptional gene silencing"/>
    <property type="evidence" value="ECO:0000318"/>
    <property type="project" value="GO_Central"/>
</dbReference>
<proteinExistence type="inferred from homology"/>
<dbReference type="Gene3D" id="2.170.260.10">
    <property type="entry name" value="paz domain"/>
    <property type="match status" value="1"/>
</dbReference>
<dbReference type="GO" id="GO:0035198">
    <property type="term" value="F:miRNA binding"/>
    <property type="evidence" value="ECO:0000318"/>
    <property type="project" value="GO_Central"/>
</dbReference>
<dbReference type="Gene3D" id="3.30.420.10">
    <property type="entry name" value="Ribonuclease H-like superfamily/Ribonuclease H"/>
    <property type="match status" value="1"/>
</dbReference>
<dbReference type="InterPro" id="IPR036397">
    <property type="entry name" value="RNaseH_sf"/>
</dbReference>
<dbReference type="InParanoid" id="B3SEP3"/>
<dbReference type="CDD" id="cd04657">
    <property type="entry name" value="Piwi_ago-like"/>
    <property type="match status" value="1"/>
</dbReference>
<dbReference type="CDD" id="cd02846">
    <property type="entry name" value="PAZ_argonaute_like"/>
    <property type="match status" value="1"/>
</dbReference>
<dbReference type="InterPro" id="IPR014811">
    <property type="entry name" value="ArgoL1"/>
</dbReference>
<dbReference type="InterPro" id="IPR012337">
    <property type="entry name" value="RNaseH-like_sf"/>
</dbReference>
<dbReference type="InterPro" id="IPR032474">
    <property type="entry name" value="Argonaute_N"/>
</dbReference>
<dbReference type="FunCoup" id="B3SEP3">
    <property type="interactions" value="2251"/>
</dbReference>
<dbReference type="Pfam" id="PF16486">
    <property type="entry name" value="ArgoN"/>
    <property type="match status" value="1"/>
</dbReference>
<dbReference type="GO" id="GO:0005737">
    <property type="term" value="C:cytoplasm"/>
    <property type="evidence" value="ECO:0000318"/>
    <property type="project" value="GO_Central"/>
</dbReference>
<dbReference type="GO" id="GO:0016442">
    <property type="term" value="C:RISC complex"/>
    <property type="evidence" value="ECO:0000318"/>
    <property type="project" value="GO_Central"/>
</dbReference>
<feature type="domain" description="Piwi" evidence="3">
    <location>
        <begin position="465"/>
        <end position="734"/>
    </location>
</feature>
<dbReference type="Pfam" id="PF08699">
    <property type="entry name" value="ArgoL1"/>
    <property type="match status" value="1"/>
</dbReference>
<evidence type="ECO:0000313" key="5">
    <source>
        <dbReference type="Proteomes" id="UP000009022"/>
    </source>
</evidence>
<dbReference type="GeneID" id="6759926"/>
<reference evidence="4 5" key="1">
    <citation type="journal article" date="2008" name="Nature">
        <title>The Trichoplax genome and the nature of placozoans.</title>
        <authorList>
            <person name="Srivastava M."/>
            <person name="Begovic E."/>
            <person name="Chapman J."/>
            <person name="Putnam N.H."/>
            <person name="Hellsten U."/>
            <person name="Kawashima T."/>
            <person name="Kuo A."/>
            <person name="Mitros T."/>
            <person name="Salamov A."/>
            <person name="Carpenter M.L."/>
            <person name="Signorovitch A.Y."/>
            <person name="Moreno M.A."/>
            <person name="Kamm K."/>
            <person name="Grimwood J."/>
            <person name="Schmutz J."/>
            <person name="Shapiro H."/>
            <person name="Grigoriev I.V."/>
            <person name="Buss L.W."/>
            <person name="Schierwater B."/>
            <person name="Dellaporta S.L."/>
            <person name="Rokhsar D.S."/>
        </authorList>
    </citation>
    <scope>NUCLEOTIDE SEQUENCE [LARGE SCALE GENOMIC DNA]</scope>
    <source>
        <strain evidence="4 5">Grell-BS-1999</strain>
    </source>
</reference>
<dbReference type="InterPro" id="IPR036085">
    <property type="entry name" value="PAZ_dom_sf"/>
</dbReference>
<gene>
    <name evidence="4" type="ORF">TRIADDRAFT_62728</name>
</gene>
<evidence type="ECO:0000256" key="1">
    <source>
        <dbReference type="RuleBase" id="RU361178"/>
    </source>
</evidence>
<evidence type="ECO:0000259" key="3">
    <source>
        <dbReference type="PROSITE" id="PS50822"/>
    </source>
</evidence>
<dbReference type="PANTHER" id="PTHR22891">
    <property type="entry name" value="EUKARYOTIC TRANSLATION INITIATION FACTOR 2C"/>
    <property type="match status" value="1"/>
</dbReference>
<dbReference type="OrthoDB" id="10252740at2759"/>
<dbReference type="SUPFAM" id="SSF101690">
    <property type="entry name" value="PAZ domain"/>
    <property type="match status" value="1"/>
</dbReference>
<dbReference type="GO" id="GO:0003727">
    <property type="term" value="F:single-stranded RNA binding"/>
    <property type="evidence" value="ECO:0000318"/>
    <property type="project" value="GO_Central"/>
</dbReference>
<dbReference type="CTD" id="6759926"/>
<dbReference type="STRING" id="10228.B3SEP3"/>
<accession>B3SEP3</accession>
<comment type="similarity">
    <text evidence="1">Belongs to the argonaute family.</text>
</comment>
<dbReference type="GO" id="GO:0004521">
    <property type="term" value="F:RNA endonuclease activity"/>
    <property type="evidence" value="ECO:0000318"/>
    <property type="project" value="GO_Central"/>
</dbReference>
<dbReference type="EMBL" id="DS985576">
    <property type="protein sequence ID" value="EDV18802.1"/>
    <property type="molecule type" value="Genomic_DNA"/>
</dbReference>
<dbReference type="InterPro" id="IPR032472">
    <property type="entry name" value="ArgoL2"/>
</dbReference>
<keyword evidence="5" id="KW-1185">Reference proteome</keyword>
<organism evidence="4 5">
    <name type="scientific">Trichoplax adhaerens</name>
    <name type="common">Trichoplax reptans</name>
    <dbReference type="NCBI Taxonomy" id="10228"/>
    <lineage>
        <taxon>Eukaryota</taxon>
        <taxon>Metazoa</taxon>
        <taxon>Placozoa</taxon>
        <taxon>Uniplacotomia</taxon>
        <taxon>Trichoplacea</taxon>
        <taxon>Trichoplacidae</taxon>
        <taxon>Trichoplax</taxon>
    </lineage>
</organism>
<feature type="domain" description="PAZ" evidence="2">
    <location>
        <begin position="217"/>
        <end position="324"/>
    </location>
</feature>